<evidence type="ECO:0000313" key="3">
    <source>
        <dbReference type="Proteomes" id="UP001190700"/>
    </source>
</evidence>
<dbReference type="EMBL" id="LGRX02017858">
    <property type="protein sequence ID" value="KAK3260312.1"/>
    <property type="molecule type" value="Genomic_DNA"/>
</dbReference>
<sequence length="275" mass="30869">MVLIRIVDGVRCFYGDEYGYPSDYKGGVDVMQKGGNYVLKLGTKGVVEWDSVEGHGKMYFNQQEYDDEQSFRPSALKFICTREVIELTPAGKATTRALRQPSSEEYCPVGKPRCIDTAYDIHQRFCAYLASHMEGEREDSGYKSKLTVKEPKAGWAAHNELCAIMNNGGFTGFPYVLHRAINPNHPNDKPDRSMIQGAIKFTYDDKQDCGVIGVSFAKRCYHHEAQSTPISAAGRAEANGTESSEMRVAKRRAETVAREFRAMSRAAKSRRFFEA</sequence>
<proteinExistence type="predicted"/>
<organism evidence="2 3">
    <name type="scientific">Cymbomonas tetramitiformis</name>
    <dbReference type="NCBI Taxonomy" id="36881"/>
    <lineage>
        <taxon>Eukaryota</taxon>
        <taxon>Viridiplantae</taxon>
        <taxon>Chlorophyta</taxon>
        <taxon>Pyramimonadophyceae</taxon>
        <taxon>Pyramimonadales</taxon>
        <taxon>Pyramimonadaceae</taxon>
        <taxon>Cymbomonas</taxon>
    </lineage>
</organism>
<protein>
    <submittedName>
        <fullName evidence="2">Uncharacterized protein</fullName>
    </submittedName>
</protein>
<evidence type="ECO:0000256" key="1">
    <source>
        <dbReference type="SAM" id="MobiDB-lite"/>
    </source>
</evidence>
<evidence type="ECO:0000313" key="2">
    <source>
        <dbReference type="EMBL" id="KAK3260312.1"/>
    </source>
</evidence>
<dbReference type="Proteomes" id="UP001190700">
    <property type="component" value="Unassembled WGS sequence"/>
</dbReference>
<name>A0AAE0KTM4_9CHLO</name>
<reference evidence="2 3" key="1">
    <citation type="journal article" date="2015" name="Genome Biol. Evol.">
        <title>Comparative Genomics of a Bacterivorous Green Alga Reveals Evolutionary Causalities and Consequences of Phago-Mixotrophic Mode of Nutrition.</title>
        <authorList>
            <person name="Burns J.A."/>
            <person name="Paasch A."/>
            <person name="Narechania A."/>
            <person name="Kim E."/>
        </authorList>
    </citation>
    <scope>NUCLEOTIDE SEQUENCE [LARGE SCALE GENOMIC DNA]</scope>
    <source>
        <strain evidence="2 3">PLY_AMNH</strain>
    </source>
</reference>
<comment type="caution">
    <text evidence="2">The sequence shown here is derived from an EMBL/GenBank/DDBJ whole genome shotgun (WGS) entry which is preliminary data.</text>
</comment>
<gene>
    <name evidence="2" type="ORF">CYMTET_30723</name>
</gene>
<feature type="region of interest" description="Disordered" evidence="1">
    <location>
        <begin position="228"/>
        <end position="248"/>
    </location>
</feature>
<dbReference type="AlphaFoldDB" id="A0AAE0KTM4"/>
<keyword evidence="3" id="KW-1185">Reference proteome</keyword>
<accession>A0AAE0KTM4</accession>